<dbReference type="SMR" id="M9TM63"/>
<evidence type="ECO:0000256" key="9">
    <source>
        <dbReference type="ARBA" id="ARBA00033473"/>
    </source>
</evidence>
<dbReference type="PROSITE" id="PS00820">
    <property type="entry name" value="GLUCOAMYLASE"/>
    <property type="match status" value="1"/>
</dbReference>
<proteinExistence type="evidence at transcript level"/>
<keyword evidence="7" id="KW-0624">Polysaccharide degradation</keyword>
<dbReference type="GO" id="GO:0000272">
    <property type="term" value="P:polysaccharide catabolic process"/>
    <property type="evidence" value="ECO:0007669"/>
    <property type="project" value="UniProtKB-KW"/>
</dbReference>
<dbReference type="InterPro" id="IPR011613">
    <property type="entry name" value="GH15-like"/>
</dbReference>
<evidence type="ECO:0000259" key="10">
    <source>
        <dbReference type="Pfam" id="PF00723"/>
    </source>
</evidence>
<dbReference type="PANTHER" id="PTHR31616">
    <property type="entry name" value="TREHALASE"/>
    <property type="match status" value="1"/>
</dbReference>
<keyword evidence="5" id="KW-0119">Carbohydrate metabolism</keyword>
<evidence type="ECO:0000256" key="7">
    <source>
        <dbReference type="ARBA" id="ARBA00023326"/>
    </source>
</evidence>
<dbReference type="SUPFAM" id="SSF48208">
    <property type="entry name" value="Six-hairpin glycosidases"/>
    <property type="match status" value="1"/>
</dbReference>
<comment type="similarity">
    <text evidence="2">Belongs to the glycosyl hydrolase 15 family.</text>
</comment>
<dbReference type="EC" id="3.2.1.3" evidence="3"/>
<feature type="domain" description="GH15-like" evidence="10">
    <location>
        <begin position="79"/>
        <end position="501"/>
    </location>
</feature>
<comment type="catalytic activity">
    <reaction evidence="1">
        <text>Hydrolysis of terminal (1-&gt;4)-linked alpha-D-glucose residues successively from non-reducing ends of the chains with release of beta-D-glucose.</text>
        <dbReference type="EC" id="3.2.1.3"/>
    </reaction>
</comment>
<evidence type="ECO:0000256" key="4">
    <source>
        <dbReference type="ARBA" id="ARBA00022801"/>
    </source>
</evidence>
<evidence type="ECO:0000256" key="3">
    <source>
        <dbReference type="ARBA" id="ARBA00012593"/>
    </source>
</evidence>
<accession>M9TM63</accession>
<dbReference type="InterPro" id="IPR000165">
    <property type="entry name" value="Glucoamylase"/>
</dbReference>
<dbReference type="InterPro" id="IPR046966">
    <property type="entry name" value="Glucoamylase_active_site"/>
</dbReference>
<dbReference type="InterPro" id="IPR012341">
    <property type="entry name" value="6hp_glycosidase-like_sf"/>
</dbReference>
<organism evidence="11">
    <name type="scientific">Rhizomucor pusillus</name>
    <dbReference type="NCBI Taxonomy" id="4840"/>
    <lineage>
        <taxon>Eukaryota</taxon>
        <taxon>Fungi</taxon>
        <taxon>Fungi incertae sedis</taxon>
        <taxon>Mucoromycota</taxon>
        <taxon>Mucoromycotina</taxon>
        <taxon>Mucoromycetes</taxon>
        <taxon>Mucorales</taxon>
        <taxon>Lichtheimiaceae</taxon>
        <taxon>Rhizomucor</taxon>
    </lineage>
</organism>
<dbReference type="AlphaFoldDB" id="M9TM63"/>
<evidence type="ECO:0000256" key="8">
    <source>
        <dbReference type="ARBA" id="ARBA00033442"/>
    </source>
</evidence>
<dbReference type="PANTHER" id="PTHR31616:SF9">
    <property type="entry name" value="GLUCOAMYLASE, INTRACELLULAR SPORULATION-SPECIFIC"/>
    <property type="match status" value="1"/>
</dbReference>
<reference evidence="11" key="1">
    <citation type="submission" date="2013-01" db="EMBL/GenBank/DDBJ databases">
        <title>A novel thermostable glucoamylase from thermophilic fungus Rhizomucor pusillus: cloning, high-level coexpression with alpha-amylase in Pichia pastoris.</title>
        <authorList>
            <person name="He Z.G."/>
            <person name="Gao B."/>
            <person name="Wei D.Z."/>
        </authorList>
    </citation>
    <scope>NUCLEOTIDE SEQUENCE</scope>
    <source>
        <strain evidence="11">GX-3</strain>
    </source>
</reference>
<evidence type="ECO:0000256" key="1">
    <source>
        <dbReference type="ARBA" id="ARBA00001863"/>
    </source>
</evidence>
<dbReference type="InterPro" id="IPR008928">
    <property type="entry name" value="6-hairpin_glycosidase_sf"/>
</dbReference>
<keyword evidence="6" id="KW-0326">Glycosidase</keyword>
<dbReference type="EMBL" id="KC479790">
    <property type="protein sequence ID" value="AGJ52080.1"/>
    <property type="molecule type" value="mRNA"/>
</dbReference>
<name>M9TM63_RHIPU</name>
<dbReference type="PRINTS" id="PR00736">
    <property type="entry name" value="GLHYDRLASE15"/>
</dbReference>
<evidence type="ECO:0000313" key="11">
    <source>
        <dbReference type="EMBL" id="AGJ52080.1"/>
    </source>
</evidence>
<dbReference type="GO" id="GO:0004339">
    <property type="term" value="F:glucan 1,4-alpha-glucosidase activity"/>
    <property type="evidence" value="ECO:0007669"/>
    <property type="project" value="UniProtKB-EC"/>
</dbReference>
<dbReference type="Pfam" id="PF00723">
    <property type="entry name" value="Glyco_hydro_15"/>
    <property type="match status" value="1"/>
</dbReference>
<dbReference type="Gene3D" id="1.50.10.10">
    <property type="match status" value="1"/>
</dbReference>
<evidence type="ECO:0000256" key="6">
    <source>
        <dbReference type="ARBA" id="ARBA00023295"/>
    </source>
</evidence>
<sequence>MRYATPPEPLFFFLQTSTTHLSPTISLLFASSLLKAVLVNSQQFLHPEQEVFHAKTVDNDTLLMTTLDYEDWIARQEEVSWQALLRNINPAGAIKGFVAASPSTSDPDYFYSWTRDSALVMRVVAQKYHETGDHEDILRDYVAQEIYHQVTRTQCDCLGEPKFNADGSGYDGPWGRPQNDGPALRASIFILFAKGLRAHHPGEKDQEQYVTSVLAPAIFKDLDYVADTWSSPCFDLWEEVCGIHFYTPTVMRQALLDGALFADEYYDPNRASRYQMLAVSDLSDRLDSFWVEDGGYIAVTQEQCGGVHKPSGLDVSILLAANHALRRRGDETAVFTSVSDKVLATAVAIEDAFERLYPLNREQPQHLGTAIGRYPEDTYDGYQSASLGNPWFLATLAYAELYYNAIQEKDYVAVNEVNAPFFAHVLKTRPEDLMYQVFLRGEPGFDELVNKMLARADAFMKTVQYHARSNGSLSEQYDRYIGFQTGARDLTWSYAAFITAANARRQLLVKRG</sequence>
<evidence type="ECO:0000256" key="5">
    <source>
        <dbReference type="ARBA" id="ARBA00023277"/>
    </source>
</evidence>
<dbReference type="GO" id="GO:0000324">
    <property type="term" value="C:fungal-type vacuole"/>
    <property type="evidence" value="ECO:0007669"/>
    <property type="project" value="TreeGrafter"/>
</dbReference>
<protein>
    <recommendedName>
        <fullName evidence="3">glucan 1,4-alpha-glucosidase</fullName>
        <ecNumber evidence="3">3.2.1.3</ecNumber>
    </recommendedName>
    <alternativeName>
        <fullName evidence="9">1,4-alpha-D-glucan glucohydrolase</fullName>
    </alternativeName>
    <alternativeName>
        <fullName evidence="8">Glucan 1,4-alpha-glucosidase</fullName>
    </alternativeName>
</protein>
<evidence type="ECO:0000256" key="2">
    <source>
        <dbReference type="ARBA" id="ARBA00006188"/>
    </source>
</evidence>
<keyword evidence="4" id="KW-0378">Hydrolase</keyword>